<accession>A0AAV2FHQ7</accession>
<reference evidence="1 2" key="1">
    <citation type="submission" date="2024-04" db="EMBL/GenBank/DDBJ databases">
        <authorList>
            <person name="Fracassetti M."/>
        </authorList>
    </citation>
    <scope>NUCLEOTIDE SEQUENCE [LARGE SCALE GENOMIC DNA]</scope>
</reference>
<proteinExistence type="predicted"/>
<keyword evidence="2" id="KW-1185">Reference proteome</keyword>
<organism evidence="1 2">
    <name type="scientific">Linum trigynum</name>
    <dbReference type="NCBI Taxonomy" id="586398"/>
    <lineage>
        <taxon>Eukaryota</taxon>
        <taxon>Viridiplantae</taxon>
        <taxon>Streptophyta</taxon>
        <taxon>Embryophyta</taxon>
        <taxon>Tracheophyta</taxon>
        <taxon>Spermatophyta</taxon>
        <taxon>Magnoliopsida</taxon>
        <taxon>eudicotyledons</taxon>
        <taxon>Gunneridae</taxon>
        <taxon>Pentapetalae</taxon>
        <taxon>rosids</taxon>
        <taxon>fabids</taxon>
        <taxon>Malpighiales</taxon>
        <taxon>Linaceae</taxon>
        <taxon>Linum</taxon>
    </lineage>
</organism>
<sequence>MTGNRTECVSQALIDCEKASAEAEAQVHWLKLNGGIVMNASHLFTFLLGAQIRSPSFGLWLTSNIRFLSSNSGLGLIMSPISRR</sequence>
<evidence type="ECO:0000313" key="1">
    <source>
        <dbReference type="EMBL" id="CAL1397821.1"/>
    </source>
</evidence>
<evidence type="ECO:0000313" key="2">
    <source>
        <dbReference type="Proteomes" id="UP001497516"/>
    </source>
</evidence>
<dbReference type="Proteomes" id="UP001497516">
    <property type="component" value="Chromosome 6"/>
</dbReference>
<gene>
    <name evidence="1" type="ORF">LTRI10_LOCUS38091</name>
</gene>
<dbReference type="EMBL" id="OZ034819">
    <property type="protein sequence ID" value="CAL1397821.1"/>
    <property type="molecule type" value="Genomic_DNA"/>
</dbReference>
<name>A0AAV2FHQ7_9ROSI</name>
<dbReference type="AlphaFoldDB" id="A0AAV2FHQ7"/>
<protein>
    <submittedName>
        <fullName evidence="1">Uncharacterized protein</fullName>
    </submittedName>
</protein>